<accession>A0A9X1U6L0</accession>
<feature type="region of interest" description="Disordered" evidence="1">
    <location>
        <begin position="67"/>
        <end position="97"/>
    </location>
</feature>
<evidence type="ECO:0000256" key="1">
    <source>
        <dbReference type="SAM" id="MobiDB-lite"/>
    </source>
</evidence>
<dbReference type="RefSeq" id="WP_236117598.1">
    <property type="nucleotide sequence ID" value="NZ_JAKGSI010000001.1"/>
</dbReference>
<dbReference type="EMBL" id="JAKGSI010000001">
    <property type="protein sequence ID" value="MCF4005797.1"/>
    <property type="molecule type" value="Genomic_DNA"/>
</dbReference>
<name>A0A9X1U6L0_9CORY</name>
<dbReference type="Proteomes" id="UP001139336">
    <property type="component" value="Unassembled WGS sequence"/>
</dbReference>
<evidence type="ECO:0000313" key="3">
    <source>
        <dbReference type="Proteomes" id="UP001139336"/>
    </source>
</evidence>
<proteinExistence type="predicted"/>
<keyword evidence="3" id="KW-1185">Reference proteome</keyword>
<evidence type="ECO:0000313" key="2">
    <source>
        <dbReference type="EMBL" id="MCF4005797.1"/>
    </source>
</evidence>
<comment type="caution">
    <text evidence="2">The sequence shown here is derived from an EMBL/GenBank/DDBJ whole genome shotgun (WGS) entry which is preliminary data.</text>
</comment>
<protein>
    <submittedName>
        <fullName evidence="2">CGLAU_01105 family protein</fullName>
    </submittedName>
</protein>
<organism evidence="2 3">
    <name type="scientific">Corynebacterium uropygiale</name>
    <dbReference type="NCBI Taxonomy" id="1775911"/>
    <lineage>
        <taxon>Bacteria</taxon>
        <taxon>Bacillati</taxon>
        <taxon>Actinomycetota</taxon>
        <taxon>Actinomycetes</taxon>
        <taxon>Mycobacteriales</taxon>
        <taxon>Corynebacteriaceae</taxon>
        <taxon>Corynebacterium</taxon>
    </lineage>
</organism>
<dbReference type="AlphaFoldDB" id="A0A9X1U6L0"/>
<feature type="region of interest" description="Disordered" evidence="1">
    <location>
        <begin position="124"/>
        <end position="148"/>
    </location>
</feature>
<sequence length="148" mass="15977">MSTNNTKDGPLQKWADAGTKARDLAGEFSGHLKENGSLPSAAGAKEIGNRLIDARTKEELKDAVSDAARHTGQSLREVGGSVKRAASSTKQSEKVDDLRDALSEALSASMDSIQEKLAERRECRAESRKKAEPGILEGEVIAEREEDR</sequence>
<reference evidence="2" key="1">
    <citation type="submission" date="2022-01" db="EMBL/GenBank/DDBJ databases">
        <title>Corynebacterium sp. nov isolated from isolated from the feces of the greater white-fronted geese (Anser albifrons) at Poyang Lake, PR China.</title>
        <authorList>
            <person name="Liu Q."/>
        </authorList>
    </citation>
    <scope>NUCLEOTIDE SEQUENCE</scope>
    <source>
        <strain evidence="2">JCM 32435</strain>
    </source>
</reference>
<dbReference type="NCBIfam" id="NF040480">
    <property type="entry name" value="CGLAU_01105_fam"/>
    <property type="match status" value="1"/>
</dbReference>
<gene>
    <name evidence="2" type="ORF">L1O03_01210</name>
</gene>